<feature type="region of interest" description="Disordered" evidence="1">
    <location>
        <begin position="55"/>
        <end position="76"/>
    </location>
</feature>
<dbReference type="EMBL" id="CP063196">
    <property type="protein sequence ID" value="UOE21421.1"/>
    <property type="molecule type" value="Genomic_DNA"/>
</dbReference>
<accession>A0AA97M0K6</accession>
<dbReference type="Pfam" id="PF09700">
    <property type="entry name" value="Cas_Cmr3"/>
    <property type="match status" value="1"/>
</dbReference>
<dbReference type="KEGG" id="thao:NI17_010065"/>
<dbReference type="Gene3D" id="3.30.70.2940">
    <property type="match status" value="1"/>
</dbReference>
<gene>
    <name evidence="2" type="ORF">NI17_010065</name>
</gene>
<sequence length="374" mass="40853">MNHQHNSQQPQDQQVMWLAFSPRDALHFRDGRSFEAGESARTLHPRPSTIAGAVGTALGREAGTVRGPLPASRRKGGKDWRTYFPLPADIVPVEKNPDRWTRLRPTPSSATTDLHEPGMLWLSAPRAGAPATDRWWSARKLQDYLNGTVVLGEKAGVEHSPFVVEHRTGIARDDRAVLDTHLYSSEFLRLPESSGREWAVLAQCVLTTGQRTAPAEAVRWGGEGRMADVEVVSSPIEWPRPPDTFPDGRVLVYLATPGIWRTRTPEGRWRTVWRPPLPANAVLRAAVIPGAEPVASASPQPDGTVREVWQRWAVPAGSVYLIEFGGDAPEAAAAEWAARVHGTALGAESTEPGSASHRLATAGFGLILTGRWND</sequence>
<dbReference type="Proteomes" id="UP000265719">
    <property type="component" value="Chromosome"/>
</dbReference>
<dbReference type="AlphaFoldDB" id="A0AA97M0K6"/>
<dbReference type="InterPro" id="IPR019117">
    <property type="entry name" value="CRISPR-assoc_protein_Cmr3"/>
</dbReference>
<evidence type="ECO:0000313" key="3">
    <source>
        <dbReference type="Proteomes" id="UP000265719"/>
    </source>
</evidence>
<name>A0AA97M0K6_9ACTN</name>
<organism evidence="2 3">
    <name type="scientific">Thermobifida halotolerans</name>
    <dbReference type="NCBI Taxonomy" id="483545"/>
    <lineage>
        <taxon>Bacteria</taxon>
        <taxon>Bacillati</taxon>
        <taxon>Actinomycetota</taxon>
        <taxon>Actinomycetes</taxon>
        <taxon>Streptosporangiales</taxon>
        <taxon>Nocardiopsidaceae</taxon>
        <taxon>Thermobifida</taxon>
    </lineage>
</organism>
<evidence type="ECO:0000313" key="2">
    <source>
        <dbReference type="EMBL" id="UOE21421.1"/>
    </source>
</evidence>
<evidence type="ECO:0000256" key="1">
    <source>
        <dbReference type="SAM" id="MobiDB-lite"/>
    </source>
</evidence>
<dbReference type="Gene3D" id="2.60.40.4350">
    <property type="match status" value="1"/>
</dbReference>
<proteinExistence type="predicted"/>
<keyword evidence="3" id="KW-1185">Reference proteome</keyword>
<protein>
    <recommendedName>
        <fullName evidence="4">CRISPR-associated protein Cmr3</fullName>
    </recommendedName>
</protein>
<evidence type="ECO:0008006" key="4">
    <source>
        <dbReference type="Google" id="ProtNLM"/>
    </source>
</evidence>
<reference evidence="2" key="1">
    <citation type="submission" date="2020-10" db="EMBL/GenBank/DDBJ databases">
        <title>De novo genome project of the cellulose decomposer Thermobifida halotolerans type strain.</title>
        <authorList>
            <person name="Nagy I."/>
            <person name="Horvath B."/>
            <person name="Kukolya J."/>
            <person name="Nagy I."/>
            <person name="Orsini M."/>
        </authorList>
    </citation>
    <scope>NUCLEOTIDE SEQUENCE</scope>
    <source>
        <strain evidence="2">DSM 44931</strain>
    </source>
</reference>